<evidence type="ECO:0000313" key="3">
    <source>
        <dbReference type="Proteomes" id="UP000765509"/>
    </source>
</evidence>
<proteinExistence type="predicted"/>
<accession>A0A9Q3HW44</accession>
<evidence type="ECO:0000256" key="1">
    <source>
        <dbReference type="SAM" id="Coils"/>
    </source>
</evidence>
<dbReference type="EMBL" id="AVOT02027909">
    <property type="protein sequence ID" value="MBW0520211.1"/>
    <property type="molecule type" value="Genomic_DNA"/>
</dbReference>
<keyword evidence="1" id="KW-0175">Coiled coil</keyword>
<gene>
    <name evidence="2" type="ORF">O181_059926</name>
</gene>
<dbReference type="AlphaFoldDB" id="A0A9Q3HW44"/>
<name>A0A9Q3HW44_9BASI</name>
<dbReference type="OrthoDB" id="2507825at2759"/>
<reference evidence="2" key="1">
    <citation type="submission" date="2021-03" db="EMBL/GenBank/DDBJ databases">
        <title>Draft genome sequence of rust myrtle Austropuccinia psidii MF-1, a brazilian biotype.</title>
        <authorList>
            <person name="Quecine M.C."/>
            <person name="Pachon D.M.R."/>
            <person name="Bonatelli M.L."/>
            <person name="Correr F.H."/>
            <person name="Franceschini L.M."/>
            <person name="Leite T.F."/>
            <person name="Margarido G.R.A."/>
            <person name="Almeida C.A."/>
            <person name="Ferrarezi J.A."/>
            <person name="Labate C.A."/>
        </authorList>
    </citation>
    <scope>NUCLEOTIDE SEQUENCE</scope>
    <source>
        <strain evidence="2">MF-1</strain>
    </source>
</reference>
<protein>
    <submittedName>
        <fullName evidence="2">Uncharacterized protein</fullName>
    </submittedName>
</protein>
<keyword evidence="3" id="KW-1185">Reference proteome</keyword>
<dbReference type="Proteomes" id="UP000765509">
    <property type="component" value="Unassembled WGS sequence"/>
</dbReference>
<feature type="coiled-coil region" evidence="1">
    <location>
        <begin position="57"/>
        <end position="110"/>
    </location>
</feature>
<sequence>MANQTPDSQLSTYEQINWLLSKQCEPSEVVEDNKNISQCILEGVLNTLGDTASQSSLQKHKQTHEEAQVHHQQVEHECWLKQQRRINETVNAEVQRLRQAETHLAHQEQQKGCHSHFLWNEDSTKALLDLMMDYLNMVFIAWSHYFKNNKNHKKEFNLLKDLSFETLKCCYEALMTTYRVSQCNNVMI</sequence>
<organism evidence="2 3">
    <name type="scientific">Austropuccinia psidii MF-1</name>
    <dbReference type="NCBI Taxonomy" id="1389203"/>
    <lineage>
        <taxon>Eukaryota</taxon>
        <taxon>Fungi</taxon>
        <taxon>Dikarya</taxon>
        <taxon>Basidiomycota</taxon>
        <taxon>Pucciniomycotina</taxon>
        <taxon>Pucciniomycetes</taxon>
        <taxon>Pucciniales</taxon>
        <taxon>Sphaerophragmiaceae</taxon>
        <taxon>Austropuccinia</taxon>
    </lineage>
</organism>
<evidence type="ECO:0000313" key="2">
    <source>
        <dbReference type="EMBL" id="MBW0520211.1"/>
    </source>
</evidence>
<comment type="caution">
    <text evidence="2">The sequence shown here is derived from an EMBL/GenBank/DDBJ whole genome shotgun (WGS) entry which is preliminary data.</text>
</comment>